<dbReference type="Proteomes" id="UP000694856">
    <property type="component" value="Chromosome 23"/>
</dbReference>
<feature type="compositionally biased region" description="Low complexity" evidence="1">
    <location>
        <begin position="384"/>
        <end position="394"/>
    </location>
</feature>
<feature type="compositionally biased region" description="Low complexity" evidence="1">
    <location>
        <begin position="122"/>
        <end position="131"/>
    </location>
</feature>
<organism evidence="2 3">
    <name type="scientific">Camelus ferus</name>
    <name type="common">Wild bactrian camel</name>
    <name type="synonym">Camelus bactrianus ferus</name>
    <dbReference type="NCBI Taxonomy" id="419612"/>
    <lineage>
        <taxon>Eukaryota</taxon>
        <taxon>Metazoa</taxon>
        <taxon>Chordata</taxon>
        <taxon>Craniata</taxon>
        <taxon>Vertebrata</taxon>
        <taxon>Euteleostomi</taxon>
        <taxon>Mammalia</taxon>
        <taxon>Eutheria</taxon>
        <taxon>Laurasiatheria</taxon>
        <taxon>Artiodactyla</taxon>
        <taxon>Tylopoda</taxon>
        <taxon>Camelidae</taxon>
        <taxon>Camelus</taxon>
    </lineage>
</organism>
<dbReference type="AlphaFoldDB" id="A0A8B8RXF4"/>
<accession>A0A8B8RXF4</accession>
<feature type="compositionally biased region" description="Gly residues" evidence="1">
    <location>
        <begin position="206"/>
        <end position="226"/>
    </location>
</feature>
<feature type="region of interest" description="Disordered" evidence="1">
    <location>
        <begin position="246"/>
        <end position="365"/>
    </location>
</feature>
<keyword evidence="2" id="KW-1185">Reference proteome</keyword>
<evidence type="ECO:0000256" key="1">
    <source>
        <dbReference type="SAM" id="MobiDB-lite"/>
    </source>
</evidence>
<gene>
    <name evidence="3" type="primary">LOC116659301</name>
</gene>
<feature type="compositionally biased region" description="Low complexity" evidence="1">
    <location>
        <begin position="195"/>
        <end position="205"/>
    </location>
</feature>
<evidence type="ECO:0000313" key="3">
    <source>
        <dbReference type="RefSeq" id="XP_032322628.1"/>
    </source>
</evidence>
<feature type="compositionally biased region" description="Pro residues" evidence="1">
    <location>
        <begin position="319"/>
        <end position="330"/>
    </location>
</feature>
<feature type="compositionally biased region" description="Low complexity" evidence="1">
    <location>
        <begin position="246"/>
        <end position="256"/>
    </location>
</feature>
<feature type="compositionally biased region" description="Basic and acidic residues" evidence="1">
    <location>
        <begin position="333"/>
        <end position="349"/>
    </location>
</feature>
<name>A0A8B8RXF4_CAMFR</name>
<feature type="region of interest" description="Disordered" evidence="1">
    <location>
        <begin position="61"/>
        <end position="226"/>
    </location>
</feature>
<feature type="compositionally biased region" description="Gly residues" evidence="1">
    <location>
        <begin position="185"/>
        <end position="194"/>
    </location>
</feature>
<dbReference type="GeneID" id="116659301"/>
<reference evidence="3" key="1">
    <citation type="submission" date="2025-08" db="UniProtKB">
        <authorList>
            <consortium name="RefSeq"/>
        </authorList>
    </citation>
    <scope>IDENTIFICATION</scope>
    <source>
        <tissue evidence="3">Ear skin</tissue>
    </source>
</reference>
<evidence type="ECO:0000313" key="2">
    <source>
        <dbReference type="Proteomes" id="UP000694856"/>
    </source>
</evidence>
<feature type="compositionally biased region" description="Basic and acidic residues" evidence="1">
    <location>
        <begin position="416"/>
        <end position="425"/>
    </location>
</feature>
<feature type="compositionally biased region" description="Basic residues" evidence="1">
    <location>
        <begin position="154"/>
        <end position="167"/>
    </location>
</feature>
<dbReference type="KEGG" id="cfr:116659301"/>
<sequence>MADADRCAGGGRGRDWFVYLQPEAAAAAAAAAAASSDSITGSAKASIFRTFLFLAHNSRADQNPTTIKNTDKPSRGPLPTPPAGGEGEGREREWRRDRRRRAEAAQTRTAPLGREDPPRPPRTAASASPAKPQRPRPRPRPRRDDKPDAPASPTHRHPSLKGARRGCGRGGEGARKSGAVAVTCKGGGGGGGGPAAARAAAAKLRSGGGLVAPARRGGGGGGGGGRRLWAPAAWRRSGALWPPLGPRRAGGLAAASLPPPLPGAAADRFSPPRGLLLTLRKTPDVRGWRSATGGSGFPASRAGPLPLPPPSGPSFTGFPAPPSPRRPAPPLLSREHPQPERGAGRRPGREVMGFPPRPRGQWQAPEARERRLAALLRARPGLGLLLRPATPPGRSGRAREGPGPEALEVGGAMWGRDPESLELGRNRPHPSTPLGSVQSLARLLTPGRPYRPFQEHLSEGHLRASYRAILNLADSANCCMMVLHTECMLIFPLHCHHIPIIWRATGQECPSLERKPSFFAKPGHSLPLGSATEVVQPLISQCPQNTLTEGTDTFQALYKIPRKPMEAFWHELKKHLPSPPSWRSDLPMDRQGTLFYQEDSRE</sequence>
<proteinExistence type="predicted"/>
<feature type="region of interest" description="Disordered" evidence="1">
    <location>
        <begin position="384"/>
        <end position="436"/>
    </location>
</feature>
<feature type="compositionally biased region" description="Basic and acidic residues" evidence="1">
    <location>
        <begin position="87"/>
        <end position="103"/>
    </location>
</feature>
<protein>
    <submittedName>
        <fullName evidence="3">WAS/WASL-interacting protein family member 1-like</fullName>
    </submittedName>
</protein>
<dbReference type="RefSeq" id="XP_032322628.1">
    <property type="nucleotide sequence ID" value="XM_032466737.1"/>
</dbReference>